<feature type="chain" id="PRO_5032796114" description="LysM domain-containing protein" evidence="1">
    <location>
        <begin position="19"/>
        <end position="246"/>
    </location>
</feature>
<evidence type="ECO:0000313" key="4">
    <source>
        <dbReference type="Proteomes" id="UP000626092"/>
    </source>
</evidence>
<protein>
    <recommendedName>
        <fullName evidence="2">LysM domain-containing protein</fullName>
    </recommendedName>
</protein>
<dbReference type="InterPro" id="IPR018392">
    <property type="entry name" value="LysM"/>
</dbReference>
<feature type="signal peptide" evidence="1">
    <location>
        <begin position="1"/>
        <end position="18"/>
    </location>
</feature>
<dbReference type="OrthoDB" id="2107166at2759"/>
<dbReference type="SMART" id="SM00257">
    <property type="entry name" value="LysM"/>
    <property type="match status" value="2"/>
</dbReference>
<gene>
    <name evidence="3" type="ORF">RHSIM_RhsimUnG0142700</name>
</gene>
<keyword evidence="1" id="KW-0732">Signal</keyword>
<dbReference type="Proteomes" id="UP000626092">
    <property type="component" value="Unassembled WGS sequence"/>
</dbReference>
<evidence type="ECO:0000313" key="3">
    <source>
        <dbReference type="EMBL" id="KAF7113312.1"/>
    </source>
</evidence>
<sequence length="246" mass="26014">MGFTTALLTVLSFYLVAAVTLTPTAAQFACNSTGATCNGLVGYVSPNSTTLGHIKSLFDIKNLRNLLGANGLPPSTPSTHPVAANETLQIPFVCLCRNGTGLPRNHRPAYTVVPGDGLYHIAAEVFAGLAVNNISNANLIIVGEDLWIPLPCSCDEVGGERVVHYGYVVPSGATVEEIAQEYNTTQDTLLALNGLTSPKDLLAGAVLDVPLQVSANNAQKLSLQGWSWSYLLISIHLVVLCSRLIN</sequence>
<dbReference type="PANTHER" id="PTHR33734:SF11">
    <property type="entry name" value="LYSM DOMAIN-CONTAINING GPI-ANCHORED PROTEIN 2"/>
    <property type="match status" value="1"/>
</dbReference>
<dbReference type="Pfam" id="PF01476">
    <property type="entry name" value="LysM"/>
    <property type="match status" value="2"/>
</dbReference>
<dbReference type="PANTHER" id="PTHR33734">
    <property type="entry name" value="LYSM DOMAIN-CONTAINING GPI-ANCHORED PROTEIN 2"/>
    <property type="match status" value="1"/>
</dbReference>
<dbReference type="AlphaFoldDB" id="A0A834L4K8"/>
<comment type="caution">
    <text evidence="3">The sequence shown here is derived from an EMBL/GenBank/DDBJ whole genome shotgun (WGS) entry which is preliminary data.</text>
</comment>
<evidence type="ECO:0000256" key="1">
    <source>
        <dbReference type="SAM" id="SignalP"/>
    </source>
</evidence>
<dbReference type="SUPFAM" id="SSF54106">
    <property type="entry name" value="LysM domain"/>
    <property type="match status" value="1"/>
</dbReference>
<name>A0A834L4K8_RHOSS</name>
<evidence type="ECO:0000259" key="2">
    <source>
        <dbReference type="PROSITE" id="PS51782"/>
    </source>
</evidence>
<dbReference type="InterPro" id="IPR036779">
    <property type="entry name" value="LysM_dom_sf"/>
</dbReference>
<reference evidence="3" key="1">
    <citation type="submission" date="2019-11" db="EMBL/GenBank/DDBJ databases">
        <authorList>
            <person name="Liu Y."/>
            <person name="Hou J."/>
            <person name="Li T.-Q."/>
            <person name="Guan C.-H."/>
            <person name="Wu X."/>
            <person name="Wu H.-Z."/>
            <person name="Ling F."/>
            <person name="Zhang R."/>
            <person name="Shi X.-G."/>
            <person name="Ren J.-P."/>
            <person name="Chen E.-F."/>
            <person name="Sun J.-M."/>
        </authorList>
    </citation>
    <scope>NUCLEOTIDE SEQUENCE</scope>
    <source>
        <strain evidence="3">Adult_tree_wgs_1</strain>
        <tissue evidence="3">Leaves</tissue>
    </source>
</reference>
<organism evidence="3 4">
    <name type="scientific">Rhododendron simsii</name>
    <name type="common">Sims's rhododendron</name>
    <dbReference type="NCBI Taxonomy" id="118357"/>
    <lineage>
        <taxon>Eukaryota</taxon>
        <taxon>Viridiplantae</taxon>
        <taxon>Streptophyta</taxon>
        <taxon>Embryophyta</taxon>
        <taxon>Tracheophyta</taxon>
        <taxon>Spermatophyta</taxon>
        <taxon>Magnoliopsida</taxon>
        <taxon>eudicotyledons</taxon>
        <taxon>Gunneridae</taxon>
        <taxon>Pentapetalae</taxon>
        <taxon>asterids</taxon>
        <taxon>Ericales</taxon>
        <taxon>Ericaceae</taxon>
        <taxon>Ericoideae</taxon>
        <taxon>Rhodoreae</taxon>
        <taxon>Rhododendron</taxon>
    </lineage>
</organism>
<keyword evidence="4" id="KW-1185">Reference proteome</keyword>
<dbReference type="Gene3D" id="3.10.350.10">
    <property type="entry name" value="LysM domain"/>
    <property type="match status" value="2"/>
</dbReference>
<accession>A0A834L4K8</accession>
<proteinExistence type="predicted"/>
<dbReference type="CDD" id="cd00118">
    <property type="entry name" value="LysM"/>
    <property type="match status" value="2"/>
</dbReference>
<dbReference type="EMBL" id="WJXA01000304">
    <property type="protein sequence ID" value="KAF7113312.1"/>
    <property type="molecule type" value="Genomic_DNA"/>
</dbReference>
<dbReference type="PROSITE" id="PS51782">
    <property type="entry name" value="LYSM"/>
    <property type="match status" value="1"/>
</dbReference>
<feature type="domain" description="LysM" evidence="2">
    <location>
        <begin position="165"/>
        <end position="209"/>
    </location>
</feature>